<keyword evidence="5 10" id="KW-0802">TPR repeat</keyword>
<feature type="repeat" description="TPR" evidence="10">
    <location>
        <begin position="812"/>
        <end position="845"/>
    </location>
</feature>
<dbReference type="PROSITE" id="PS50005">
    <property type="entry name" value="TPR"/>
    <property type="match status" value="2"/>
</dbReference>
<dbReference type="OrthoDB" id="2942533at2759"/>
<dbReference type="Gene3D" id="1.25.40.10">
    <property type="entry name" value="Tetratricopeptide repeat domain"/>
    <property type="match status" value="2"/>
</dbReference>
<dbReference type="Pfam" id="PF13432">
    <property type="entry name" value="TPR_16"/>
    <property type="match status" value="2"/>
</dbReference>
<keyword evidence="3" id="KW-0677">Repeat</keyword>
<evidence type="ECO:0000256" key="2">
    <source>
        <dbReference type="ARBA" id="ARBA00022692"/>
    </source>
</evidence>
<keyword evidence="2" id="KW-0812">Transmembrane</keyword>
<dbReference type="PANTHER" id="PTHR46208">
    <property type="entry name" value="MITOCHONDRIAL IMPORT RECEPTOR SUBUNIT TOM70"/>
    <property type="match status" value="1"/>
</dbReference>
<reference evidence="11 12" key="1">
    <citation type="submission" date="2012-05" db="EMBL/GenBank/DDBJ databases">
        <title>Recombination and specialization in a pathogen metapopulation.</title>
        <authorList>
            <person name="Gardiner A."/>
            <person name="Kemen E."/>
            <person name="Schultz-Larsen T."/>
            <person name="MacLean D."/>
            <person name="Van Oosterhout C."/>
            <person name="Jones J.D.G."/>
        </authorList>
    </citation>
    <scope>NUCLEOTIDE SEQUENCE [LARGE SCALE GENOMIC DNA]</scope>
    <source>
        <strain evidence="11 12">Ac Nc2</strain>
    </source>
</reference>
<gene>
    <name evidence="11" type="ORF">BN9_075050</name>
</gene>
<comment type="caution">
    <text evidence="11">The sequence shown here is derived from an EMBL/GenBank/DDBJ whole genome shotgun (WGS) entry which is preliminary data.</text>
</comment>
<dbReference type="SUPFAM" id="SSF48452">
    <property type="entry name" value="TPR-like"/>
    <property type="match status" value="2"/>
</dbReference>
<dbReference type="EMBL" id="CAIX01000132">
    <property type="protein sequence ID" value="CCI46562.1"/>
    <property type="molecule type" value="Genomic_DNA"/>
</dbReference>
<dbReference type="InParanoid" id="A0A024GJ68"/>
<evidence type="ECO:0000256" key="4">
    <source>
        <dbReference type="ARBA" id="ARBA00022787"/>
    </source>
</evidence>
<dbReference type="SMART" id="SM00028">
    <property type="entry name" value="TPR"/>
    <property type="match status" value="7"/>
</dbReference>
<proteinExistence type="inferred from homology"/>
<dbReference type="InterPro" id="IPR011990">
    <property type="entry name" value="TPR-like_helical_dom_sf"/>
</dbReference>
<evidence type="ECO:0000256" key="5">
    <source>
        <dbReference type="ARBA" id="ARBA00022803"/>
    </source>
</evidence>
<dbReference type="STRING" id="65357.A0A024GJ68"/>
<comment type="similarity">
    <text evidence="9">Belongs to the Tom70 family.</text>
</comment>
<feature type="repeat" description="TPR" evidence="10">
    <location>
        <begin position="914"/>
        <end position="947"/>
    </location>
</feature>
<name>A0A024GJ68_9STRA</name>
<keyword evidence="6" id="KW-1133">Transmembrane helix</keyword>
<accession>A0A024GJ68</accession>
<evidence type="ECO:0000256" key="9">
    <source>
        <dbReference type="ARBA" id="ARBA00038030"/>
    </source>
</evidence>
<evidence type="ECO:0000313" key="12">
    <source>
        <dbReference type="Proteomes" id="UP000053237"/>
    </source>
</evidence>
<keyword evidence="7" id="KW-0496">Mitochondrion</keyword>
<evidence type="ECO:0000256" key="10">
    <source>
        <dbReference type="PROSITE-ProRule" id="PRU00339"/>
    </source>
</evidence>
<dbReference type="Pfam" id="PF14559">
    <property type="entry name" value="TPR_19"/>
    <property type="match status" value="1"/>
</dbReference>
<evidence type="ECO:0000256" key="6">
    <source>
        <dbReference type="ARBA" id="ARBA00022989"/>
    </source>
</evidence>
<protein>
    <submittedName>
        <fullName evidence="11">Uncharacterized protein</fullName>
    </submittedName>
</protein>
<comment type="subcellular location">
    <subcellularLocation>
        <location evidence="1">Mitochondrion outer membrane</location>
        <topology evidence="1">Single-pass membrane protein</topology>
    </subcellularLocation>
</comment>
<dbReference type="AlphaFoldDB" id="A0A024GJ68"/>
<evidence type="ECO:0000256" key="8">
    <source>
        <dbReference type="ARBA" id="ARBA00023136"/>
    </source>
</evidence>
<evidence type="ECO:0000313" key="11">
    <source>
        <dbReference type="EMBL" id="CCI46562.1"/>
    </source>
</evidence>
<evidence type="ECO:0000256" key="3">
    <source>
        <dbReference type="ARBA" id="ARBA00022737"/>
    </source>
</evidence>
<dbReference type="GO" id="GO:0005741">
    <property type="term" value="C:mitochondrial outer membrane"/>
    <property type="evidence" value="ECO:0007669"/>
    <property type="project" value="UniProtKB-SubCell"/>
</dbReference>
<dbReference type="InterPro" id="IPR019734">
    <property type="entry name" value="TPR_rpt"/>
</dbReference>
<keyword evidence="4" id="KW-1000">Mitochondrion outer membrane</keyword>
<dbReference type="PANTHER" id="PTHR46208:SF1">
    <property type="entry name" value="MITOCHONDRIAL IMPORT RECEPTOR SUBUNIT TOM70"/>
    <property type="match status" value="1"/>
</dbReference>
<keyword evidence="12" id="KW-1185">Reference proteome</keyword>
<organism evidence="11 12">
    <name type="scientific">Albugo candida</name>
    <dbReference type="NCBI Taxonomy" id="65357"/>
    <lineage>
        <taxon>Eukaryota</taxon>
        <taxon>Sar</taxon>
        <taxon>Stramenopiles</taxon>
        <taxon>Oomycota</taxon>
        <taxon>Peronosporomycetes</taxon>
        <taxon>Albuginales</taxon>
        <taxon>Albuginaceae</taxon>
        <taxon>Albugo</taxon>
    </lineage>
</organism>
<keyword evidence="8" id="KW-0472">Membrane</keyword>
<evidence type="ECO:0000256" key="7">
    <source>
        <dbReference type="ARBA" id="ARBA00023128"/>
    </source>
</evidence>
<dbReference type="Proteomes" id="UP000053237">
    <property type="component" value="Unassembled WGS sequence"/>
</dbReference>
<evidence type="ECO:0000256" key="1">
    <source>
        <dbReference type="ARBA" id="ARBA00004572"/>
    </source>
</evidence>
<sequence>MVSIEKHHGVRAFCPPECSQNGENISETLRRTIVNPILHIENGFEVSGIVTQKEQFEVACLLLCALPNCLKIANIETPEVFSNALNLPNLVSKPKLIEDTEALVDILRREKPKCILLVECELPIWDVDTVTIKHIQTSDVLEEELSTLKHRDSIRAVLDTLDISLDIPIIVGSKSVQRAAVIAAAILSLECQNVSLCTFKLDERSLKWVVDAQPGLVELRDNSFDVSPIDSCVEFDEGINVDLKKTMQAYEALFSGTSTGKLPSTDYIELDLDAARPCWNSSTKRLLFEMPSALSRNQFLQITNNILCYASFALAPFGLPDLIRKRYTCAEFLSETQVLVQDILEVCSDVAYEEFGVDETSMALSLHKWTEEVRDPECIEQIKAIGRLAQTLFELPRVVEIPLHLTSQDTSSFLEKLYKELKSRIHVACPWALHLPFDRDGPNACLGAEHTSKAEEDEWKCMYAGVAHSLLYIPQKKNESLQKFSSLQQRTLIQVVAESAQSIFKTGYAVSMVQVQALIEATQRNDEQVTIRTGESKYSFYAVIHTLSSSLEAEEVDLRLRENTSHFVEQGDMLYHSKNYDEAILRYSEALLELPLFHSMSCKAIVGKAKCFFKKGDTSVAEELCRVSLQLDQFDNGAYDCLAGICEESNDYSNALQNYVLSFVVQGSRSLEAADSIDRVAKLIGRHTARTYFDEMQKDSRLPASWLVASYFEAFVHDIDYGIALHIEVSKHLDIESNALSTEMLYHRAIFNKRNQHYDKAYSDVQAIITREMADDMKASVLNLHSSFLYIVGDVKAAIDTIEQSLEINVCVNSLIKKAAFMSELGDFEEAYRLCDEALLLDPTSPDACLHKGQTALLQGDYLKAVEWLRRAMARSLAIPIVYVIYATALYRSGSAPQANDTFHEACALFSTSVEVHLFYGEVLADQGNYAQAMQHFVQAHNILPDCPLPFLNAGRVYVATNNPLRAVEHFNQALIVDARCSSAHLDIAQVLFAQGKTAQAFHHFDVAVECCRFLPEIEEVYSSRAVASAQLKATDILGVDLRHMMRQK</sequence>